<dbReference type="SUPFAM" id="SSF55729">
    <property type="entry name" value="Acyl-CoA N-acyltransferases (Nat)"/>
    <property type="match status" value="1"/>
</dbReference>
<dbReference type="PANTHER" id="PTHR43451:SF1">
    <property type="entry name" value="ACETYLTRANSFERASE"/>
    <property type="match status" value="1"/>
</dbReference>
<sequence>MEIRRYEKRDLSQIIDLFYETVHTVNRKDYSQEQVNTWASSDERGSKFNTWGDSLAQNTTFVALDDRRIVGFSDLSSRGLIDRLYIHHEYQRIGIASALLNEIELAAHRIKLKKLRTEASITAKPFFERKGFQVITKQIINKNGITMPNYLMVKTLQ</sequence>
<dbReference type="CDD" id="cd04301">
    <property type="entry name" value="NAT_SF"/>
    <property type="match status" value="1"/>
</dbReference>
<keyword evidence="2" id="KW-0808">Transferase</keyword>
<dbReference type="RefSeq" id="WP_136945239.1">
    <property type="nucleotide sequence ID" value="NZ_SWFM01000001.1"/>
</dbReference>
<dbReference type="InterPro" id="IPR016181">
    <property type="entry name" value="Acyl_CoA_acyltransferase"/>
</dbReference>
<evidence type="ECO:0000313" key="3">
    <source>
        <dbReference type="Proteomes" id="UP000310541"/>
    </source>
</evidence>
<name>A0A4U1MLE8_9BACL</name>
<comment type="caution">
    <text evidence="2">The sequence shown here is derived from an EMBL/GenBank/DDBJ whole genome shotgun (WGS) entry which is preliminary data.</text>
</comment>
<dbReference type="OrthoDB" id="424368at2"/>
<organism evidence="2 3">
    <name type="scientific">Guptibacillus hwajinpoensis</name>
    <dbReference type="NCBI Taxonomy" id="208199"/>
    <lineage>
        <taxon>Bacteria</taxon>
        <taxon>Bacillati</taxon>
        <taxon>Bacillota</taxon>
        <taxon>Bacilli</taxon>
        <taxon>Bacillales</taxon>
        <taxon>Guptibacillaceae</taxon>
        <taxon>Guptibacillus</taxon>
    </lineage>
</organism>
<reference evidence="2 3" key="1">
    <citation type="submission" date="2019-04" db="EMBL/GenBank/DDBJ databases">
        <title>Genome sequence of Bacillus hwajinpoensis strain Y2.</title>
        <authorList>
            <person name="Fair J.L."/>
            <person name="Maclea K.S."/>
        </authorList>
    </citation>
    <scope>NUCLEOTIDE SEQUENCE [LARGE SCALE GENOMIC DNA]</scope>
    <source>
        <strain evidence="2 3">Y2</strain>
    </source>
</reference>
<dbReference type="EMBL" id="SWFM01000001">
    <property type="protein sequence ID" value="TKD71362.1"/>
    <property type="molecule type" value="Genomic_DNA"/>
</dbReference>
<dbReference type="InterPro" id="IPR052564">
    <property type="entry name" value="N-acetyltrans/Recomb-assoc"/>
</dbReference>
<dbReference type="InterPro" id="IPR000182">
    <property type="entry name" value="GNAT_dom"/>
</dbReference>
<proteinExistence type="predicted"/>
<dbReference type="PANTHER" id="PTHR43451">
    <property type="entry name" value="ACETYLTRANSFERASE (GNAT) FAMILY PROTEIN"/>
    <property type="match status" value="1"/>
</dbReference>
<accession>A0A4U1MLE8</accession>
<dbReference type="Gene3D" id="3.40.630.30">
    <property type="match status" value="1"/>
</dbReference>
<evidence type="ECO:0000259" key="1">
    <source>
        <dbReference type="PROSITE" id="PS51186"/>
    </source>
</evidence>
<dbReference type="AlphaFoldDB" id="A0A4U1MLE8"/>
<evidence type="ECO:0000313" key="2">
    <source>
        <dbReference type="EMBL" id="TKD71362.1"/>
    </source>
</evidence>
<feature type="domain" description="N-acetyltransferase" evidence="1">
    <location>
        <begin position="1"/>
        <end position="157"/>
    </location>
</feature>
<dbReference type="Pfam" id="PF13673">
    <property type="entry name" value="Acetyltransf_10"/>
    <property type="match status" value="1"/>
</dbReference>
<dbReference type="Proteomes" id="UP000310541">
    <property type="component" value="Unassembled WGS sequence"/>
</dbReference>
<protein>
    <submittedName>
        <fullName evidence="2">GNAT family N-acetyltransferase</fullName>
    </submittedName>
</protein>
<gene>
    <name evidence="2" type="ORF">FBF83_00685</name>
</gene>
<dbReference type="PROSITE" id="PS51186">
    <property type="entry name" value="GNAT"/>
    <property type="match status" value="1"/>
</dbReference>
<dbReference type="GO" id="GO:0016747">
    <property type="term" value="F:acyltransferase activity, transferring groups other than amino-acyl groups"/>
    <property type="evidence" value="ECO:0007669"/>
    <property type="project" value="InterPro"/>
</dbReference>